<organism evidence="5 6">
    <name type="scientific">Sphingomonas citri</name>
    <dbReference type="NCBI Taxonomy" id="2862499"/>
    <lineage>
        <taxon>Bacteria</taxon>
        <taxon>Pseudomonadati</taxon>
        <taxon>Pseudomonadota</taxon>
        <taxon>Alphaproteobacteria</taxon>
        <taxon>Sphingomonadales</taxon>
        <taxon>Sphingomonadaceae</taxon>
        <taxon>Sphingomonas</taxon>
    </lineage>
</organism>
<evidence type="ECO:0000313" key="6">
    <source>
        <dbReference type="Proteomes" id="UP000759103"/>
    </source>
</evidence>
<accession>A0ABS7BSC4</accession>
<dbReference type="Gene3D" id="1.20.120.530">
    <property type="entry name" value="GntR ligand-binding domain-like"/>
    <property type="match status" value="1"/>
</dbReference>
<dbReference type="PROSITE" id="PS50949">
    <property type="entry name" value="HTH_GNTR"/>
    <property type="match status" value="1"/>
</dbReference>
<dbReference type="InterPro" id="IPR036390">
    <property type="entry name" value="WH_DNA-bd_sf"/>
</dbReference>
<dbReference type="SUPFAM" id="SSF48008">
    <property type="entry name" value="GntR ligand-binding domain-like"/>
    <property type="match status" value="1"/>
</dbReference>
<protein>
    <submittedName>
        <fullName evidence="5">FadR family transcriptional regulator</fullName>
    </submittedName>
</protein>
<feature type="domain" description="HTH gntR-type" evidence="4">
    <location>
        <begin position="28"/>
        <end position="96"/>
    </location>
</feature>
<dbReference type="Gene3D" id="1.10.10.10">
    <property type="entry name" value="Winged helix-like DNA-binding domain superfamily/Winged helix DNA-binding domain"/>
    <property type="match status" value="1"/>
</dbReference>
<keyword evidence="2" id="KW-0238">DNA-binding</keyword>
<dbReference type="InterPro" id="IPR008920">
    <property type="entry name" value="TF_FadR/GntR_C"/>
</dbReference>
<keyword evidence="3" id="KW-0804">Transcription</keyword>
<evidence type="ECO:0000256" key="1">
    <source>
        <dbReference type="ARBA" id="ARBA00023015"/>
    </source>
</evidence>
<dbReference type="PANTHER" id="PTHR43537:SF44">
    <property type="entry name" value="GNTR FAMILY REGULATORY PROTEIN"/>
    <property type="match status" value="1"/>
</dbReference>
<dbReference type="EMBL" id="JAHXZN010000008">
    <property type="protein sequence ID" value="MBW6532517.1"/>
    <property type="molecule type" value="Genomic_DNA"/>
</dbReference>
<comment type="caution">
    <text evidence="5">The sequence shown here is derived from an EMBL/GenBank/DDBJ whole genome shotgun (WGS) entry which is preliminary data.</text>
</comment>
<dbReference type="PANTHER" id="PTHR43537">
    <property type="entry name" value="TRANSCRIPTIONAL REGULATOR, GNTR FAMILY"/>
    <property type="match status" value="1"/>
</dbReference>
<dbReference type="PRINTS" id="PR00035">
    <property type="entry name" value="HTHGNTR"/>
</dbReference>
<gene>
    <name evidence="5" type="ORF">KZ820_17385</name>
</gene>
<name>A0ABS7BSC4_9SPHN</name>
<dbReference type="InterPro" id="IPR011711">
    <property type="entry name" value="GntR_C"/>
</dbReference>
<dbReference type="RefSeq" id="WP_219750030.1">
    <property type="nucleotide sequence ID" value="NZ_JAHXZN010000008.1"/>
</dbReference>
<evidence type="ECO:0000313" key="5">
    <source>
        <dbReference type="EMBL" id="MBW6532517.1"/>
    </source>
</evidence>
<sequence>MPSKTRRTSKPILAIEPINADSDAARITRPHNAVAERLGIAILGGDYVPGDTLPNEDEASGQMQVSRSAYREAIRTLAAKGLVRSRPKVGTRVTEPADWNLLDVDVLKWMFAREPAPRFIADLFALRLMVEPTAARLAAANWTEPSFRELRAAMDGLVSHEPSSEAWQNADKQFHEAIIRLADNAFLTTLSIAITTAVRLTTMYKLSEPGIINNSTVDHLRVYEAIAARDGALAEARVKTLIETARDLTVAIGQRPGRRRPSTT</sequence>
<dbReference type="Pfam" id="PF00392">
    <property type="entry name" value="GntR"/>
    <property type="match status" value="1"/>
</dbReference>
<evidence type="ECO:0000256" key="3">
    <source>
        <dbReference type="ARBA" id="ARBA00023163"/>
    </source>
</evidence>
<reference evidence="5 6" key="1">
    <citation type="submission" date="2021-07" db="EMBL/GenBank/DDBJ databases">
        <title>Sphingomonas sp.</title>
        <authorList>
            <person name="Feng G."/>
            <person name="Li J."/>
            <person name="Pan M."/>
        </authorList>
    </citation>
    <scope>NUCLEOTIDE SEQUENCE [LARGE SCALE GENOMIC DNA]</scope>
    <source>
        <strain evidence="5 6">RRHST34</strain>
    </source>
</reference>
<dbReference type="SUPFAM" id="SSF46785">
    <property type="entry name" value="Winged helix' DNA-binding domain"/>
    <property type="match status" value="1"/>
</dbReference>
<evidence type="ECO:0000256" key="2">
    <source>
        <dbReference type="ARBA" id="ARBA00023125"/>
    </source>
</evidence>
<keyword evidence="6" id="KW-1185">Reference proteome</keyword>
<dbReference type="Proteomes" id="UP000759103">
    <property type="component" value="Unassembled WGS sequence"/>
</dbReference>
<dbReference type="CDD" id="cd07377">
    <property type="entry name" value="WHTH_GntR"/>
    <property type="match status" value="1"/>
</dbReference>
<keyword evidence="1" id="KW-0805">Transcription regulation</keyword>
<evidence type="ECO:0000259" key="4">
    <source>
        <dbReference type="PROSITE" id="PS50949"/>
    </source>
</evidence>
<dbReference type="SMART" id="SM00345">
    <property type="entry name" value="HTH_GNTR"/>
    <property type="match status" value="1"/>
</dbReference>
<dbReference type="InterPro" id="IPR000524">
    <property type="entry name" value="Tscrpt_reg_HTH_GntR"/>
</dbReference>
<dbReference type="Pfam" id="PF07729">
    <property type="entry name" value="FCD"/>
    <property type="match status" value="1"/>
</dbReference>
<dbReference type="InterPro" id="IPR036388">
    <property type="entry name" value="WH-like_DNA-bd_sf"/>
</dbReference>
<dbReference type="SMART" id="SM00895">
    <property type="entry name" value="FCD"/>
    <property type="match status" value="1"/>
</dbReference>
<proteinExistence type="predicted"/>